<dbReference type="OrthoDB" id="9815506at2"/>
<evidence type="ECO:0000256" key="1">
    <source>
        <dbReference type="ARBA" id="ARBA00005194"/>
    </source>
</evidence>
<evidence type="ECO:0000313" key="17">
    <source>
        <dbReference type="Proteomes" id="UP000236654"/>
    </source>
</evidence>
<accession>A0A2I0R6P7</accession>
<comment type="catalytic activity">
    <reaction evidence="12">
        <text>malonyl-[ACP] + acetyl-CoA + H(+) = 3-oxobutanoyl-[ACP] + CO2 + CoA</text>
        <dbReference type="Rhea" id="RHEA:12080"/>
        <dbReference type="Rhea" id="RHEA-COMP:9623"/>
        <dbReference type="Rhea" id="RHEA-COMP:9625"/>
        <dbReference type="ChEBI" id="CHEBI:15378"/>
        <dbReference type="ChEBI" id="CHEBI:16526"/>
        <dbReference type="ChEBI" id="CHEBI:57287"/>
        <dbReference type="ChEBI" id="CHEBI:57288"/>
        <dbReference type="ChEBI" id="CHEBI:78449"/>
        <dbReference type="ChEBI" id="CHEBI:78450"/>
        <dbReference type="EC" id="2.3.1.180"/>
    </reaction>
    <physiologicalReaction direction="left-to-right" evidence="12">
        <dbReference type="Rhea" id="RHEA:12081"/>
    </physiologicalReaction>
</comment>
<dbReference type="GO" id="GO:0044550">
    <property type="term" value="P:secondary metabolite biosynthetic process"/>
    <property type="evidence" value="ECO:0007669"/>
    <property type="project" value="TreeGrafter"/>
</dbReference>
<comment type="pathway">
    <text evidence="1 13">Lipid metabolism; fatty acid biosynthesis.</text>
</comment>
<comment type="function">
    <text evidence="13">Catalyzes the condensation reaction of fatty acid synthesis by the addition to an acyl acceptor of two carbons from malonyl-ACP. Catalyzes the first condensation reaction which initiates fatty acid synthesis and may therefore play a role in governing the total rate of fatty acid production. Possesses both acetoacetyl-ACP synthase and acetyl transacylase activities. Its substrate specificity determines the biosynthesis of branched-chain and/or straight-chain of fatty acids.</text>
</comment>
<dbReference type="PANTHER" id="PTHR34069">
    <property type="entry name" value="3-OXOACYL-[ACYL-CARRIER-PROTEIN] SYNTHASE 3"/>
    <property type="match status" value="1"/>
</dbReference>
<evidence type="ECO:0000256" key="7">
    <source>
        <dbReference type="ARBA" id="ARBA00022832"/>
    </source>
</evidence>
<evidence type="ECO:0000256" key="13">
    <source>
        <dbReference type="HAMAP-Rule" id="MF_01815"/>
    </source>
</evidence>
<evidence type="ECO:0000256" key="2">
    <source>
        <dbReference type="ARBA" id="ARBA00008642"/>
    </source>
</evidence>
<gene>
    <name evidence="13" type="primary">fabH</name>
    <name evidence="16" type="ORF">CW751_02620</name>
</gene>
<keyword evidence="9 13" id="KW-0275">Fatty acid biosynthesis</keyword>
<feature type="active site" evidence="13">
    <location>
        <position position="115"/>
    </location>
</feature>
<dbReference type="PANTHER" id="PTHR34069:SF2">
    <property type="entry name" value="BETA-KETOACYL-[ACYL-CARRIER-PROTEIN] SYNTHASE III"/>
    <property type="match status" value="1"/>
</dbReference>
<dbReference type="CDD" id="cd00830">
    <property type="entry name" value="KAS_III"/>
    <property type="match status" value="1"/>
</dbReference>
<keyword evidence="6 13" id="KW-0808">Transferase</keyword>
<feature type="domain" description="Beta-ketoacyl-[acyl-carrier-protein] synthase III C-terminal" evidence="14">
    <location>
        <begin position="239"/>
        <end position="326"/>
    </location>
</feature>
<dbReference type="GO" id="GO:0004315">
    <property type="term" value="F:3-oxoacyl-[acyl-carrier-protein] synthase activity"/>
    <property type="evidence" value="ECO:0007669"/>
    <property type="project" value="InterPro"/>
</dbReference>
<evidence type="ECO:0000256" key="5">
    <source>
        <dbReference type="ARBA" id="ARBA00022516"/>
    </source>
</evidence>
<dbReference type="HAMAP" id="MF_01815">
    <property type="entry name" value="FabH"/>
    <property type="match status" value="1"/>
</dbReference>
<evidence type="ECO:0000256" key="6">
    <source>
        <dbReference type="ARBA" id="ARBA00022679"/>
    </source>
</evidence>
<dbReference type="SUPFAM" id="SSF53901">
    <property type="entry name" value="Thiolase-like"/>
    <property type="match status" value="1"/>
</dbReference>
<dbReference type="Pfam" id="PF08541">
    <property type="entry name" value="ACP_syn_III_C"/>
    <property type="match status" value="1"/>
</dbReference>
<keyword evidence="7 13" id="KW-0276">Fatty acid metabolism</keyword>
<evidence type="ECO:0000259" key="15">
    <source>
        <dbReference type="Pfam" id="PF08545"/>
    </source>
</evidence>
<keyword evidence="4 13" id="KW-0963">Cytoplasm</keyword>
<evidence type="ECO:0000256" key="4">
    <source>
        <dbReference type="ARBA" id="ARBA00022490"/>
    </source>
</evidence>
<evidence type="ECO:0000256" key="3">
    <source>
        <dbReference type="ARBA" id="ARBA00012333"/>
    </source>
</evidence>
<name>A0A2I0R6P7_9FLAO</name>
<evidence type="ECO:0000313" key="16">
    <source>
        <dbReference type="EMBL" id="PKR82245.1"/>
    </source>
</evidence>
<keyword evidence="11 13" id="KW-0012">Acyltransferase</keyword>
<dbReference type="InterPro" id="IPR013751">
    <property type="entry name" value="ACP_syn_III_N"/>
</dbReference>
<dbReference type="Gene3D" id="3.40.47.10">
    <property type="match status" value="1"/>
</dbReference>
<dbReference type="InterPro" id="IPR016039">
    <property type="entry name" value="Thiolase-like"/>
</dbReference>
<dbReference type="GO" id="GO:0005737">
    <property type="term" value="C:cytoplasm"/>
    <property type="evidence" value="ECO:0007669"/>
    <property type="project" value="UniProtKB-SubCell"/>
</dbReference>
<protein>
    <recommendedName>
        <fullName evidence="3 13">Beta-ketoacyl-[acyl-carrier-protein] synthase III</fullName>
        <shortName evidence="13">Beta-ketoacyl-ACP synthase III</shortName>
        <shortName evidence="13">KAS III</shortName>
        <ecNumber evidence="3 13">2.3.1.180</ecNumber>
    </recommendedName>
    <alternativeName>
        <fullName evidence="13">3-oxoacyl-[acyl-carrier-protein] synthase 3</fullName>
    </alternativeName>
    <alternativeName>
        <fullName evidence="13">3-oxoacyl-[acyl-carrier-protein] synthase III</fullName>
    </alternativeName>
</protein>
<dbReference type="NCBIfam" id="NF006829">
    <property type="entry name" value="PRK09352.1"/>
    <property type="match status" value="1"/>
</dbReference>
<dbReference type="Proteomes" id="UP000236654">
    <property type="component" value="Unassembled WGS sequence"/>
</dbReference>
<dbReference type="FunFam" id="3.40.47.10:FF:000004">
    <property type="entry name" value="3-oxoacyl-[acyl-carrier-protein] synthase 3"/>
    <property type="match status" value="1"/>
</dbReference>
<evidence type="ECO:0000256" key="8">
    <source>
        <dbReference type="ARBA" id="ARBA00023098"/>
    </source>
</evidence>
<keyword evidence="10 13" id="KW-0511">Multifunctional enzyme</keyword>
<dbReference type="GO" id="GO:0006633">
    <property type="term" value="P:fatty acid biosynthetic process"/>
    <property type="evidence" value="ECO:0007669"/>
    <property type="project" value="UniProtKB-UniRule"/>
</dbReference>
<dbReference type="Pfam" id="PF08545">
    <property type="entry name" value="ACP_syn_III"/>
    <property type="match status" value="1"/>
</dbReference>
<feature type="active site" evidence="13">
    <location>
        <position position="255"/>
    </location>
</feature>
<dbReference type="InterPro" id="IPR004655">
    <property type="entry name" value="FabH"/>
</dbReference>
<dbReference type="EMBL" id="PJNI01000001">
    <property type="protein sequence ID" value="PKR82245.1"/>
    <property type="molecule type" value="Genomic_DNA"/>
</dbReference>
<sequence length="334" mass="36585">MIKITAAITGVQGYVPEKVLSNKDLEKMIDTTDEWITTRTGIKERRMLGDGNPTSDIGVEAVNKLLAKKGIQPTEIDLVICATVTPDYPFPATANVICDRTGMKNAWSFDVNAACSGFIYALTTGSQFIETGKYKKVIVIGADKMSSIIDYEDRATCVIFGDGGGAVLLEPNTEGNGIIDSVLKSDGEGRKYLIQPAGGSKQPPTHETVDQRLHYVHQEGKAVFKFAVTNMADVSAEIMERNKLTSDSVDWLVPHQANLRIIDATANRMGLSKDKVMINIEKYGNTTAGTLPLCLWDWEDQLKKGDNIVLSAFGGGFTWGSVYLKWAYNSKEEK</sequence>
<evidence type="ECO:0000256" key="11">
    <source>
        <dbReference type="ARBA" id="ARBA00023315"/>
    </source>
</evidence>
<feature type="domain" description="Beta-ketoacyl-[acyl-carrier-protein] synthase III N-terminal" evidence="15">
    <location>
        <begin position="109"/>
        <end position="187"/>
    </location>
</feature>
<comment type="caution">
    <text evidence="16">The sequence shown here is derived from an EMBL/GenBank/DDBJ whole genome shotgun (WGS) entry which is preliminary data.</text>
</comment>
<keyword evidence="17" id="KW-1185">Reference proteome</keyword>
<dbReference type="UniPathway" id="UPA00094"/>
<comment type="subunit">
    <text evidence="13">Homodimer.</text>
</comment>
<feature type="region of interest" description="ACP-binding" evidence="13">
    <location>
        <begin position="256"/>
        <end position="260"/>
    </location>
</feature>
<dbReference type="EC" id="2.3.1.180" evidence="3 13"/>
<proteinExistence type="inferred from homology"/>
<dbReference type="NCBIfam" id="TIGR00747">
    <property type="entry name" value="fabH"/>
    <property type="match status" value="1"/>
</dbReference>
<feature type="active site" evidence="13">
    <location>
        <position position="285"/>
    </location>
</feature>
<dbReference type="InterPro" id="IPR013747">
    <property type="entry name" value="ACP_syn_III_C"/>
</dbReference>
<dbReference type="GO" id="GO:0033818">
    <property type="term" value="F:beta-ketoacyl-acyl-carrier-protein synthase III activity"/>
    <property type="evidence" value="ECO:0007669"/>
    <property type="project" value="UniProtKB-UniRule"/>
</dbReference>
<organism evidence="16 17">
    <name type="scientific">Brumimicrobium salinarum</name>
    <dbReference type="NCBI Taxonomy" id="2058658"/>
    <lineage>
        <taxon>Bacteria</taxon>
        <taxon>Pseudomonadati</taxon>
        <taxon>Bacteroidota</taxon>
        <taxon>Flavobacteriia</taxon>
        <taxon>Flavobacteriales</taxon>
        <taxon>Crocinitomicaceae</taxon>
        <taxon>Brumimicrobium</taxon>
    </lineage>
</organism>
<comment type="similarity">
    <text evidence="2 13">Belongs to the thiolase-like superfamily. FabH family.</text>
</comment>
<keyword evidence="5 13" id="KW-0444">Lipid biosynthesis</keyword>
<dbReference type="RefSeq" id="WP_101333397.1">
    <property type="nucleotide sequence ID" value="NZ_PJNI01000001.1"/>
</dbReference>
<evidence type="ECO:0000256" key="9">
    <source>
        <dbReference type="ARBA" id="ARBA00023160"/>
    </source>
</evidence>
<evidence type="ECO:0000256" key="12">
    <source>
        <dbReference type="ARBA" id="ARBA00051096"/>
    </source>
</evidence>
<dbReference type="AlphaFoldDB" id="A0A2I0R6P7"/>
<comment type="subcellular location">
    <subcellularLocation>
        <location evidence="13">Cytoplasm</location>
    </subcellularLocation>
</comment>
<comment type="domain">
    <text evidence="13">The last Arg residue of the ACP-binding site is essential for the weak association between ACP/AcpP and FabH.</text>
</comment>
<keyword evidence="8 13" id="KW-0443">Lipid metabolism</keyword>
<evidence type="ECO:0000259" key="14">
    <source>
        <dbReference type="Pfam" id="PF08541"/>
    </source>
</evidence>
<reference evidence="16 17" key="1">
    <citation type="submission" date="2017-12" db="EMBL/GenBank/DDBJ databases">
        <title>The draft genome sequence of Brumimicrobium saltpan LHR20.</title>
        <authorList>
            <person name="Do Z.-J."/>
            <person name="Luo H.-R."/>
        </authorList>
    </citation>
    <scope>NUCLEOTIDE SEQUENCE [LARGE SCALE GENOMIC DNA]</scope>
    <source>
        <strain evidence="16 17">LHR20</strain>
    </source>
</reference>
<evidence type="ECO:0000256" key="10">
    <source>
        <dbReference type="ARBA" id="ARBA00023268"/>
    </source>
</evidence>